<accession>A0A6C0H1K3</accession>
<dbReference type="EMBL" id="MN739849">
    <property type="protein sequence ID" value="QHT74297.1"/>
    <property type="molecule type" value="Genomic_DNA"/>
</dbReference>
<organism evidence="1">
    <name type="scientific">viral metagenome</name>
    <dbReference type="NCBI Taxonomy" id="1070528"/>
    <lineage>
        <taxon>unclassified sequences</taxon>
        <taxon>metagenomes</taxon>
        <taxon>organismal metagenomes</taxon>
    </lineage>
</organism>
<dbReference type="AlphaFoldDB" id="A0A6C0H1K3"/>
<protein>
    <submittedName>
        <fullName evidence="1">Uncharacterized protein</fullName>
    </submittedName>
</protein>
<name>A0A6C0H1K3_9ZZZZ</name>
<sequence>MECEKLKKLFEMCAKEHFPNPKTATEKLANEAHIYNCILLSNAIHNQCHVVKKKVGEKKKRHYMGEF</sequence>
<evidence type="ECO:0000313" key="1">
    <source>
        <dbReference type="EMBL" id="QHT74297.1"/>
    </source>
</evidence>
<reference evidence="1" key="1">
    <citation type="journal article" date="2020" name="Nature">
        <title>Giant virus diversity and host interactions through global metagenomics.</title>
        <authorList>
            <person name="Schulz F."/>
            <person name="Roux S."/>
            <person name="Paez-Espino D."/>
            <person name="Jungbluth S."/>
            <person name="Walsh D.A."/>
            <person name="Denef V.J."/>
            <person name="McMahon K.D."/>
            <person name="Konstantinidis K.T."/>
            <person name="Eloe-Fadrosh E.A."/>
            <person name="Kyrpides N.C."/>
            <person name="Woyke T."/>
        </authorList>
    </citation>
    <scope>NUCLEOTIDE SEQUENCE</scope>
    <source>
        <strain evidence="1">GVMAG-M-3300023179-59</strain>
    </source>
</reference>
<proteinExistence type="predicted"/>